<dbReference type="EMBL" id="CP110438">
    <property type="protein sequence ID" value="WAQ93322.1"/>
    <property type="molecule type" value="Genomic_DNA"/>
</dbReference>
<sequence>MPILDNIPLRRCYLIYPILTRVLTIVSAAYHRPMPSELVSVDGVWKTIDDPLLLDGVAHSDFDAAFNAAEHTAWSPYSPSPHYPANPESDGMQYIHTHEMPMSPSTFFQGPSTSSYPMMNQGHFPYETPIAPPNTETVQGASTHHPAPWSTTQDIIYNDILNSPNKPSELDVAANNALIALLLKTTFGKFQEKSQGAQITPQMTISQRNRHMTLPMVLDASIDFSKKLLRVADSTSSARQTIPLDDCDLAYKNLMAWMYDLHMRILDRANLPAYAYRLQHDNLFNWLENQVFNPQNGLPVMGRIDYIPGFFDWKDHHFGPTQLQLINYFAQPCRSNTLVSTTASSLVRKFLYENPNGYLASKYDPETSIREPINPEFMVINSFLVGHKLPDYSLNDELNFLIEQHFKKMWNPLTTNTMTPKTYHPKLPVAMYCVNKGPNEQIIRVLARQDNQRPRQLNKRELQPRFKILFNVADFAHAKILSILPRKNKSEEMERRKECFNWLLTSITNPSNDIPVMGTCKIHRGFAPWEGTHHHQRKKFGQVQLRLIEYFSEIISKPELDQLTTFLICSFYQEKHPDVYRFLLQHSRVSTRYQLHFDYGII</sequence>
<reference evidence="1" key="1">
    <citation type="submission" date="2022-10" db="EMBL/GenBank/DDBJ databases">
        <title>Puccinia triticina Genome sequencing and assembly.</title>
        <authorList>
            <person name="Li C."/>
        </authorList>
    </citation>
    <scope>NUCLEOTIDE SEQUENCE</scope>
    <source>
        <strain evidence="1">Pt15</strain>
    </source>
</reference>
<evidence type="ECO:0000313" key="1">
    <source>
        <dbReference type="EMBL" id="WAQ93322.1"/>
    </source>
</evidence>
<dbReference type="Proteomes" id="UP001164743">
    <property type="component" value="Chromosome 18A"/>
</dbReference>
<name>A0ABY7D9F7_9BASI</name>
<gene>
    <name evidence="1" type="ORF">PtA15_18A382</name>
</gene>
<keyword evidence="2" id="KW-1185">Reference proteome</keyword>
<organism evidence="1 2">
    <name type="scientific">Puccinia triticina</name>
    <dbReference type="NCBI Taxonomy" id="208348"/>
    <lineage>
        <taxon>Eukaryota</taxon>
        <taxon>Fungi</taxon>
        <taxon>Dikarya</taxon>
        <taxon>Basidiomycota</taxon>
        <taxon>Pucciniomycotina</taxon>
        <taxon>Pucciniomycetes</taxon>
        <taxon>Pucciniales</taxon>
        <taxon>Pucciniaceae</taxon>
        <taxon>Puccinia</taxon>
    </lineage>
</organism>
<dbReference type="GeneID" id="77805810"/>
<proteinExistence type="predicted"/>
<accession>A0ABY7D9F7</accession>
<evidence type="ECO:0000313" key="2">
    <source>
        <dbReference type="Proteomes" id="UP001164743"/>
    </source>
</evidence>
<protein>
    <submittedName>
        <fullName evidence="1">Uncharacterized protein</fullName>
    </submittedName>
</protein>
<dbReference type="RefSeq" id="XP_053028877.1">
    <property type="nucleotide sequence ID" value="XM_053164915.1"/>
</dbReference>